<dbReference type="Gene3D" id="2.10.110.10">
    <property type="entry name" value="Cysteine Rich Protein"/>
    <property type="match status" value="1"/>
</dbReference>
<dbReference type="PANTHER" id="PTHR24219:SF6">
    <property type="entry name" value="WILMS TUMOR PROTEIN 1-INTERACTING PROTEIN"/>
    <property type="match status" value="1"/>
</dbReference>
<evidence type="ECO:0000313" key="7">
    <source>
        <dbReference type="EMBL" id="GCB76998.1"/>
    </source>
</evidence>
<reference evidence="7 8" key="1">
    <citation type="journal article" date="2018" name="Nat. Ecol. Evol.">
        <title>Shark genomes provide insights into elasmobranch evolution and the origin of vertebrates.</title>
        <authorList>
            <person name="Hara Y"/>
            <person name="Yamaguchi K"/>
            <person name="Onimaru K"/>
            <person name="Kadota M"/>
            <person name="Koyanagi M"/>
            <person name="Keeley SD"/>
            <person name="Tatsumi K"/>
            <person name="Tanaka K"/>
            <person name="Motone F"/>
            <person name="Kageyama Y"/>
            <person name="Nozu R"/>
            <person name="Adachi N"/>
            <person name="Nishimura O"/>
            <person name="Nakagawa R"/>
            <person name="Tanegashima C"/>
            <person name="Kiyatake I"/>
            <person name="Matsumoto R"/>
            <person name="Murakumo K"/>
            <person name="Nishida K"/>
            <person name="Terakita A"/>
            <person name="Kuratani S"/>
            <person name="Sato K"/>
            <person name="Hyodo S Kuraku.S."/>
        </authorList>
    </citation>
    <scope>NUCLEOTIDE SEQUENCE [LARGE SCALE GENOMIC DNA]</scope>
</reference>
<dbReference type="STRING" id="75743.A0A401PV59"/>
<proteinExistence type="predicted"/>
<dbReference type="GO" id="GO:0007010">
    <property type="term" value="P:cytoskeleton organization"/>
    <property type="evidence" value="ECO:0007669"/>
    <property type="project" value="TreeGrafter"/>
</dbReference>
<dbReference type="GO" id="GO:0005634">
    <property type="term" value="C:nucleus"/>
    <property type="evidence" value="ECO:0007669"/>
    <property type="project" value="TreeGrafter"/>
</dbReference>
<comment type="caution">
    <text evidence="7">The sequence shown here is derived from an EMBL/GenBank/DDBJ whole genome shotgun (WGS) entry which is preliminary data.</text>
</comment>
<accession>A0A401PV59</accession>
<dbReference type="GO" id="GO:0003714">
    <property type="term" value="F:transcription corepressor activity"/>
    <property type="evidence" value="ECO:0007669"/>
    <property type="project" value="TreeGrafter"/>
</dbReference>
<dbReference type="OrthoDB" id="25414at2759"/>
<name>A0A401PV59_SCYTO</name>
<evidence type="ECO:0000256" key="5">
    <source>
        <dbReference type="SAM" id="MobiDB-lite"/>
    </source>
</evidence>
<dbReference type="GO" id="GO:0001666">
    <property type="term" value="P:response to hypoxia"/>
    <property type="evidence" value="ECO:0007669"/>
    <property type="project" value="TreeGrafter"/>
</dbReference>
<evidence type="ECO:0000259" key="6">
    <source>
        <dbReference type="PROSITE" id="PS50023"/>
    </source>
</evidence>
<dbReference type="EMBL" id="BFAA01010178">
    <property type="protein sequence ID" value="GCB76998.1"/>
    <property type="molecule type" value="Genomic_DNA"/>
</dbReference>
<feature type="region of interest" description="Disordered" evidence="5">
    <location>
        <begin position="149"/>
        <end position="177"/>
    </location>
</feature>
<keyword evidence="8" id="KW-1185">Reference proteome</keyword>
<dbReference type="InterPro" id="IPR001781">
    <property type="entry name" value="Znf_LIM"/>
</dbReference>
<keyword evidence="2 4" id="KW-0862">Zinc</keyword>
<dbReference type="PROSITE" id="PS50023">
    <property type="entry name" value="LIM_DOMAIN_2"/>
    <property type="match status" value="1"/>
</dbReference>
<dbReference type="GO" id="GO:0035331">
    <property type="term" value="P:negative regulation of hippo signaling"/>
    <property type="evidence" value="ECO:0007669"/>
    <property type="project" value="TreeGrafter"/>
</dbReference>
<dbReference type="GO" id="GO:0000932">
    <property type="term" value="C:P-body"/>
    <property type="evidence" value="ECO:0007669"/>
    <property type="project" value="TreeGrafter"/>
</dbReference>
<dbReference type="Proteomes" id="UP000288216">
    <property type="component" value="Unassembled WGS sequence"/>
</dbReference>
<evidence type="ECO:0000256" key="3">
    <source>
        <dbReference type="ARBA" id="ARBA00023038"/>
    </source>
</evidence>
<evidence type="ECO:0000256" key="1">
    <source>
        <dbReference type="ARBA" id="ARBA00022723"/>
    </source>
</evidence>
<dbReference type="AlphaFoldDB" id="A0A401PV59"/>
<feature type="compositionally biased region" description="Low complexity" evidence="5">
    <location>
        <begin position="149"/>
        <end position="160"/>
    </location>
</feature>
<sequence>MREKLLQCKVKLAHNAQEHSLTGGRVPYSKELTEQEEFTRKLFGFSNPTITNGASDMGMREDTQMYVDTSNGDGGESAAASEIPERADEEGTEMKTSQQCGMAAAVEDGEECQEGKTSHLEGSIGELKLNIVACVKEEACDDLVAVVEGSHSEPSGGEEPAAWGVEAPPSPRAHGQHQTHVAGEEKEDDLKLLVRLHQEQVETTGSEETIRVVSMDKDYHVECYHCEDCHLQLNDEEGCRCYPLEGHLLCHGCHIRRIHIPPSPYPPPGYQLHITEL</sequence>
<feature type="region of interest" description="Disordered" evidence="5">
    <location>
        <begin position="70"/>
        <end position="93"/>
    </location>
</feature>
<dbReference type="SMART" id="SM00132">
    <property type="entry name" value="LIM"/>
    <property type="match status" value="1"/>
</dbReference>
<dbReference type="GO" id="GO:0046872">
    <property type="term" value="F:metal ion binding"/>
    <property type="evidence" value="ECO:0007669"/>
    <property type="project" value="UniProtKB-KW"/>
</dbReference>
<evidence type="ECO:0000256" key="2">
    <source>
        <dbReference type="ARBA" id="ARBA00022833"/>
    </source>
</evidence>
<evidence type="ECO:0000256" key="4">
    <source>
        <dbReference type="PROSITE-ProRule" id="PRU00125"/>
    </source>
</evidence>
<feature type="domain" description="LIM zinc-binding" evidence="6">
    <location>
        <begin position="194"/>
        <end position="260"/>
    </location>
</feature>
<gene>
    <name evidence="7" type="ORF">scyTo_0016634</name>
</gene>
<dbReference type="PANTHER" id="PTHR24219">
    <property type="entry name" value="LIM DOMAIN-CONTAINING PROTEIN JUB"/>
    <property type="match status" value="1"/>
</dbReference>
<evidence type="ECO:0000313" key="8">
    <source>
        <dbReference type="Proteomes" id="UP000288216"/>
    </source>
</evidence>
<dbReference type="InterPro" id="IPR047172">
    <property type="entry name" value="Ajuba-like"/>
</dbReference>
<dbReference type="Pfam" id="PF00412">
    <property type="entry name" value="LIM"/>
    <property type="match status" value="1"/>
</dbReference>
<organism evidence="7 8">
    <name type="scientific">Scyliorhinus torazame</name>
    <name type="common">Cloudy catshark</name>
    <name type="synonym">Catulus torazame</name>
    <dbReference type="NCBI Taxonomy" id="75743"/>
    <lineage>
        <taxon>Eukaryota</taxon>
        <taxon>Metazoa</taxon>
        <taxon>Chordata</taxon>
        <taxon>Craniata</taxon>
        <taxon>Vertebrata</taxon>
        <taxon>Chondrichthyes</taxon>
        <taxon>Elasmobranchii</taxon>
        <taxon>Galeomorphii</taxon>
        <taxon>Galeoidea</taxon>
        <taxon>Carcharhiniformes</taxon>
        <taxon>Scyliorhinidae</taxon>
        <taxon>Scyliorhinus</taxon>
    </lineage>
</organism>
<protein>
    <recommendedName>
        <fullName evidence="6">LIM zinc-binding domain-containing protein</fullName>
    </recommendedName>
</protein>
<keyword evidence="1 4" id="KW-0479">Metal-binding</keyword>
<dbReference type="GO" id="GO:0005912">
    <property type="term" value="C:adherens junction"/>
    <property type="evidence" value="ECO:0007669"/>
    <property type="project" value="TreeGrafter"/>
</dbReference>
<keyword evidence="3 4" id="KW-0440">LIM domain</keyword>
<dbReference type="GO" id="GO:0005667">
    <property type="term" value="C:transcription regulator complex"/>
    <property type="evidence" value="ECO:0007669"/>
    <property type="project" value="TreeGrafter"/>
</dbReference>